<dbReference type="InterPro" id="IPR012997">
    <property type="entry name" value="RplA"/>
</dbReference>
<dbReference type="GO" id="GO:0071555">
    <property type="term" value="P:cell wall organization"/>
    <property type="evidence" value="ECO:0007669"/>
    <property type="project" value="UniProtKB-KW"/>
</dbReference>
<organism evidence="6 7">
    <name type="scientific">Deinococcus proteolyticus (strain ATCC 35074 / DSM 20540 / JCM 6276 / NBRC 101906 / NCIMB 13154 / VKM Ac-1939 / CCM 2703 / MRP)</name>
    <dbReference type="NCBI Taxonomy" id="693977"/>
    <lineage>
        <taxon>Bacteria</taxon>
        <taxon>Thermotogati</taxon>
        <taxon>Deinococcota</taxon>
        <taxon>Deinococci</taxon>
        <taxon>Deinococcales</taxon>
        <taxon>Deinococcaceae</taxon>
        <taxon>Deinococcus</taxon>
    </lineage>
</organism>
<dbReference type="KEGG" id="dpt:Deipr_0968"/>
<dbReference type="AlphaFoldDB" id="F0RMY2"/>
<protein>
    <recommendedName>
        <fullName evidence="3">Probable endolytic peptidoglycan transglycosylase RlpA</fullName>
        <ecNumber evidence="3">4.2.2.-</ecNumber>
    </recommendedName>
</protein>
<dbReference type="SUPFAM" id="SSF50685">
    <property type="entry name" value="Barwin-like endoglucanases"/>
    <property type="match status" value="1"/>
</dbReference>
<dbReference type="GO" id="GO:0000270">
    <property type="term" value="P:peptidoglycan metabolic process"/>
    <property type="evidence" value="ECO:0007669"/>
    <property type="project" value="UniProtKB-UniRule"/>
</dbReference>
<keyword evidence="7" id="KW-1185">Reference proteome</keyword>
<comment type="function">
    <text evidence="3">Lytic transglycosylase with a strong preference for naked glycan strands that lack stem peptides.</text>
</comment>
<dbReference type="CDD" id="cd22268">
    <property type="entry name" value="DPBB_RlpA-like"/>
    <property type="match status" value="1"/>
</dbReference>
<dbReference type="GO" id="GO:0008932">
    <property type="term" value="F:lytic endotransglycosylase activity"/>
    <property type="evidence" value="ECO:0007669"/>
    <property type="project" value="UniProtKB-UniRule"/>
</dbReference>
<dbReference type="InterPro" id="IPR036908">
    <property type="entry name" value="RlpA-like_sf"/>
</dbReference>
<dbReference type="EMBL" id="CP002536">
    <property type="protein sequence ID" value="ADY26124.1"/>
    <property type="molecule type" value="Genomic_DNA"/>
</dbReference>
<evidence type="ECO:0000313" key="7">
    <source>
        <dbReference type="Proteomes" id="UP000007718"/>
    </source>
</evidence>
<reference evidence="7" key="1">
    <citation type="submission" date="2011-02" db="EMBL/GenBank/DDBJ databases">
        <title>The complete sequence of chromosome of Deinococcus proteolyticus DSM 20540.</title>
        <authorList>
            <consortium name="US DOE Joint Genome Institute (JGI-PGF)"/>
            <person name="Lucas S."/>
            <person name="Copeland A."/>
            <person name="Lapidus A."/>
            <person name="Bruce D."/>
            <person name="Goodwin L."/>
            <person name="Pitluck S."/>
            <person name="Kyrpides N."/>
            <person name="Mavromatis K."/>
            <person name="Pagani I."/>
            <person name="Ivanova N."/>
            <person name="Ovchinnikova G."/>
            <person name="Zeytun A."/>
            <person name="Detter J.C."/>
            <person name="Han C."/>
            <person name="Land M."/>
            <person name="Hauser L."/>
            <person name="Markowitz V."/>
            <person name="Cheng J.-F."/>
            <person name="Hugenholtz P."/>
            <person name="Woyke T."/>
            <person name="Wu D."/>
            <person name="Pukall R."/>
            <person name="Steenblock K."/>
            <person name="Brambilla E."/>
            <person name="Klenk H.-P."/>
            <person name="Eisen J.A."/>
        </authorList>
    </citation>
    <scope>NUCLEOTIDE SEQUENCE [LARGE SCALE GENOMIC DNA]</scope>
    <source>
        <strain evidence="7">ATCC 35074 / DSM 20540 / JCM 6276 / NBRC 101906 / NCIMB 13154 / VKM Ac-1939 / CCM 2703 / MRP</strain>
    </source>
</reference>
<evidence type="ECO:0000256" key="4">
    <source>
        <dbReference type="RuleBase" id="RU003495"/>
    </source>
</evidence>
<dbReference type="Pfam" id="PF03330">
    <property type="entry name" value="DPBB_1"/>
    <property type="match status" value="1"/>
</dbReference>
<dbReference type="STRING" id="693977.Deipr_0968"/>
<dbReference type="Gene3D" id="2.40.40.10">
    <property type="entry name" value="RlpA-like domain"/>
    <property type="match status" value="1"/>
</dbReference>
<keyword evidence="6" id="KW-0449">Lipoprotein</keyword>
<reference evidence="6 7" key="2">
    <citation type="journal article" date="2012" name="Stand. Genomic Sci.">
        <title>Complete genome sequence of the orange-red pigmented, radioresistant Deinococcus proteolyticus type strain (MRP(T)).</title>
        <authorList>
            <person name="Copeland A."/>
            <person name="Zeytun A."/>
            <person name="Yassawong M."/>
            <person name="Nolan M."/>
            <person name="Lucas S."/>
            <person name="Hammon N."/>
            <person name="Deshpande S."/>
            <person name="Cheng J.F."/>
            <person name="Han C."/>
            <person name="Tapia R."/>
            <person name="Goodwin L.A."/>
            <person name="Pitluck S."/>
            <person name="Mavromatis K."/>
            <person name="Liolios K."/>
            <person name="Pagani I."/>
            <person name="Ivanova N."/>
            <person name="Mikhailova N."/>
            <person name="Pati A."/>
            <person name="Chen A."/>
            <person name="Palaniappan K."/>
            <person name="Land M."/>
            <person name="Hauser L."/>
            <person name="Jeffries C.D."/>
            <person name="Brambilla E.M."/>
            <person name="Rohde M."/>
            <person name="Sikorski J."/>
            <person name="Pukall R."/>
            <person name="Goker M."/>
            <person name="Detter J.C."/>
            <person name="Woyke T."/>
            <person name="Bristow J."/>
            <person name="Eisen J.A."/>
            <person name="Markowitz V."/>
            <person name="Hugenholtz P."/>
            <person name="Kyrpides N.C."/>
            <person name="Klenk H.P."/>
            <person name="Lapidus A."/>
        </authorList>
    </citation>
    <scope>NUCLEOTIDE SEQUENCE [LARGE SCALE GENOMIC DNA]</scope>
    <source>
        <strain evidence="7">ATCC 35074 / DSM 20540 / JCM 6276 / NBRC 101906 / NCIMB 13154 / VKM Ac-1939 / CCM 2703 / MRP</strain>
    </source>
</reference>
<comment type="similarity">
    <text evidence="3 4">Belongs to the RlpA family.</text>
</comment>
<evidence type="ECO:0000256" key="1">
    <source>
        <dbReference type="ARBA" id="ARBA00023239"/>
    </source>
</evidence>
<keyword evidence="3" id="KW-0732">Signal</keyword>
<feature type="chain" id="PRO_5009991431" description="Probable endolytic peptidoglycan transglycosylase RlpA" evidence="3">
    <location>
        <begin position="25"/>
        <end position="132"/>
    </location>
</feature>
<name>F0RMY2_DEIPM</name>
<evidence type="ECO:0000256" key="3">
    <source>
        <dbReference type="HAMAP-Rule" id="MF_02071"/>
    </source>
</evidence>
<keyword evidence="1 3" id="KW-0456">Lyase</keyword>
<dbReference type="NCBIfam" id="TIGR00413">
    <property type="entry name" value="rlpA"/>
    <property type="match status" value="1"/>
</dbReference>
<dbReference type="OrthoDB" id="9779128at2"/>
<accession>F0RMY2</accession>
<keyword evidence="2 3" id="KW-0961">Cell wall biogenesis/degradation</keyword>
<evidence type="ECO:0000259" key="5">
    <source>
        <dbReference type="Pfam" id="PF03330"/>
    </source>
</evidence>
<sequence precursor="true">MRRRSLLAGGLTVCLSLFPALAVAAPSLGALQLGALQLAQGAGVYQRGKAVYYGGRPDPETRMTAAHLTLPFGTWVRVTHVRTGRSVRVKINDRGPFNGGGRIIDLSRAAAQELGILREGVAPVTLTVLSRP</sequence>
<dbReference type="EC" id="4.2.2.-" evidence="3"/>
<proteinExistence type="inferred from homology"/>
<gene>
    <name evidence="3" type="primary">rlpA</name>
    <name evidence="6" type="ordered locus">Deipr_0968</name>
</gene>
<dbReference type="HAMAP" id="MF_02071">
    <property type="entry name" value="RlpA"/>
    <property type="match status" value="1"/>
</dbReference>
<evidence type="ECO:0000256" key="2">
    <source>
        <dbReference type="ARBA" id="ARBA00023316"/>
    </source>
</evidence>
<dbReference type="PANTHER" id="PTHR34183">
    <property type="entry name" value="ENDOLYTIC PEPTIDOGLYCAN TRANSGLYCOSYLASE RLPA"/>
    <property type="match status" value="1"/>
</dbReference>
<feature type="signal peptide" evidence="3">
    <location>
        <begin position="1"/>
        <end position="24"/>
    </location>
</feature>
<dbReference type="RefSeq" id="WP_013614733.1">
    <property type="nucleotide sequence ID" value="NC_015161.1"/>
</dbReference>
<dbReference type="Proteomes" id="UP000007718">
    <property type="component" value="Chromosome"/>
</dbReference>
<feature type="domain" description="RlpA-like protein double-psi beta-barrel" evidence="5">
    <location>
        <begin position="61"/>
        <end position="125"/>
    </location>
</feature>
<evidence type="ECO:0000313" key="6">
    <source>
        <dbReference type="EMBL" id="ADY26124.1"/>
    </source>
</evidence>
<dbReference type="PANTHER" id="PTHR34183:SF8">
    <property type="entry name" value="ENDOLYTIC PEPTIDOGLYCAN TRANSGLYCOSYLASE RLPA-RELATED"/>
    <property type="match status" value="1"/>
</dbReference>
<dbReference type="InterPro" id="IPR034718">
    <property type="entry name" value="RlpA"/>
</dbReference>
<dbReference type="InterPro" id="IPR009009">
    <property type="entry name" value="RlpA-like_DPBB"/>
</dbReference>
<dbReference type="HOGENOM" id="CLU_042923_7_2_0"/>
<dbReference type="eggNOG" id="COG0797">
    <property type="taxonomic scope" value="Bacteria"/>
</dbReference>